<evidence type="ECO:0000313" key="4">
    <source>
        <dbReference type="WBParaSite" id="NBR_0001310101-mRNA-1"/>
    </source>
</evidence>
<feature type="compositionally biased region" description="Basic and acidic residues" evidence="1">
    <location>
        <begin position="447"/>
        <end position="458"/>
    </location>
</feature>
<organism evidence="4">
    <name type="scientific">Nippostrongylus brasiliensis</name>
    <name type="common">Rat hookworm</name>
    <dbReference type="NCBI Taxonomy" id="27835"/>
    <lineage>
        <taxon>Eukaryota</taxon>
        <taxon>Metazoa</taxon>
        <taxon>Ecdysozoa</taxon>
        <taxon>Nematoda</taxon>
        <taxon>Chromadorea</taxon>
        <taxon>Rhabditida</taxon>
        <taxon>Rhabditina</taxon>
        <taxon>Rhabditomorpha</taxon>
        <taxon>Strongyloidea</taxon>
        <taxon>Heligmosomidae</taxon>
        <taxon>Nippostrongylus</taxon>
    </lineage>
</organism>
<dbReference type="PANTHER" id="PTHR23227:SF83">
    <property type="entry name" value="ENDONUCLEASE_EXONUCLEASE_PHOSPHATASE DOMAIN-CONTAINING PROTEIN"/>
    <property type="match status" value="1"/>
</dbReference>
<reference evidence="4" key="1">
    <citation type="submission" date="2017-02" db="UniProtKB">
        <authorList>
            <consortium name="WormBaseParasite"/>
        </authorList>
    </citation>
    <scope>IDENTIFICATION</scope>
</reference>
<dbReference type="Gene3D" id="3.60.10.10">
    <property type="entry name" value="Endonuclease/exonuclease/phosphatase"/>
    <property type="match status" value="1"/>
</dbReference>
<sequence length="474" mass="53382">MERVHGGRGVGSKNGDGERVLDLAVAHDLAICSTSFAKRESQKMTYSSGGRRTEVDHILVRRRALKTVRDVKVLPIEDVATQHRPLVADLNVILPIKVKVKTETRIRWWKLRRPERSELKRRVVAAGRPNPDGPVNETWRLATRTILQCAKDLLGETKGGQKGDRAAWFRNDEVQKAVREKKNAFKTWQMSRLLEDLAKYKEYKRRAKMAVSRAKTTEMDSLYEKLEQSQAEKFAFRLAKARHLDVRVVRAVKSATGSVLRAKVEVKSRWEEYFKGLLNEEFPRESVRAAEPVEGPMQLWTEGEVQKAGMKMKIVPTPWSRHVTPRNVAAKTTQPLQNGNTSALRKLSLAPSKPVADPAAVKRNSTTLAAKSTLQTLAARRMSTPHPTNVAAPSSRRANQTVIKRAVSVTEQKRDVTLKPQVSTSSRPSLIKTGSIPQSQNLPKMAALEKPRPLRRTTENTSEMGRTTPRPKWV</sequence>
<dbReference type="InterPro" id="IPR036691">
    <property type="entry name" value="Endo/exonu/phosph_ase_sf"/>
</dbReference>
<evidence type="ECO:0000256" key="1">
    <source>
        <dbReference type="SAM" id="MobiDB-lite"/>
    </source>
</evidence>
<dbReference type="Proteomes" id="UP000271162">
    <property type="component" value="Unassembled WGS sequence"/>
</dbReference>
<reference evidence="2 3" key="2">
    <citation type="submission" date="2018-11" db="EMBL/GenBank/DDBJ databases">
        <authorList>
            <consortium name="Pathogen Informatics"/>
        </authorList>
    </citation>
    <scope>NUCLEOTIDE SEQUENCE [LARGE SCALE GENOMIC DNA]</scope>
</reference>
<protein>
    <submittedName>
        <fullName evidence="4">Reverse transcriptase domain-containing protein</fullName>
    </submittedName>
</protein>
<accession>A0A0N4Y9T3</accession>
<dbReference type="InterPro" id="IPR027124">
    <property type="entry name" value="Swc5/CFDP1/2"/>
</dbReference>
<gene>
    <name evidence="2" type="ORF">NBR_LOCUS13102</name>
</gene>
<keyword evidence="3" id="KW-1185">Reference proteome</keyword>
<feature type="region of interest" description="Disordered" evidence="1">
    <location>
        <begin position="414"/>
        <end position="474"/>
    </location>
</feature>
<dbReference type="PANTHER" id="PTHR23227">
    <property type="entry name" value="BUCENTAUR RELATED"/>
    <property type="match status" value="1"/>
</dbReference>
<name>A0A0N4Y9T3_NIPBR</name>
<dbReference type="AlphaFoldDB" id="A0A0N4Y9T3"/>
<dbReference type="EMBL" id="UYSL01020943">
    <property type="protein sequence ID" value="VDL76691.1"/>
    <property type="molecule type" value="Genomic_DNA"/>
</dbReference>
<evidence type="ECO:0000313" key="2">
    <source>
        <dbReference type="EMBL" id="VDL76691.1"/>
    </source>
</evidence>
<evidence type="ECO:0000313" key="3">
    <source>
        <dbReference type="Proteomes" id="UP000271162"/>
    </source>
</evidence>
<proteinExistence type="predicted"/>
<dbReference type="STRING" id="27835.A0A0N4Y9T3"/>
<dbReference type="WBParaSite" id="NBR_0001310101-mRNA-1">
    <property type="protein sequence ID" value="NBR_0001310101-mRNA-1"/>
    <property type="gene ID" value="NBR_0001310101"/>
</dbReference>